<feature type="transmembrane region" description="Helical" evidence="6">
    <location>
        <begin position="36"/>
        <end position="53"/>
    </location>
</feature>
<keyword evidence="8" id="KW-1185">Reference proteome</keyword>
<keyword evidence="3 6" id="KW-0812">Transmembrane</keyword>
<evidence type="ECO:0000256" key="2">
    <source>
        <dbReference type="ARBA" id="ARBA00022448"/>
    </source>
</evidence>
<feature type="transmembrane region" description="Helical" evidence="6">
    <location>
        <begin position="161"/>
        <end position="181"/>
    </location>
</feature>
<evidence type="ECO:0000256" key="4">
    <source>
        <dbReference type="ARBA" id="ARBA00022989"/>
    </source>
</evidence>
<sequence length="511" mass="55787">MYDDEVEMKSGSAIQSAPAAYDGGVEYRQGQKLERYLNFFSSLAFSATLVASWETTGAGLQAGLFNGGPAVIVYGLIISAIGNLAIACSLAELATVHPTAGAQYHWTYILAPGYRRFFSFFQGWVTVFSWAALVCIAPFIIGNQIAGMVVLSHPEYDKQRWHGTLLMWAVLLIPIIINVFARRLLPLVEVAAGIMHCVFLPVTIAVFLILAPRNTDAFVWDNFVSGLSGWKDPGVVFSVGLLGVIAPFTGVDGVIHMAEEVKNAKTAIPRSMIWGTLINAVMAFSYAITVLYCMGNYKEALTSVTGYPVIQIAYQASGNNLAATYVLMALGILPGWVALFNSLASVTRLTWAFARDNGLPFSNFFVKVDPRLKIPVRALFLVAACVVALSFIQIGSTAAFNAILSLSTEGIFISYLIPLVFLVFKRFTAPRDIPKGEFSLGKWGLPINMVAILFATYFAIFLPFPPEVPVTPEGMNYAGPVLGFVMVFACVDWLVRGRHKWNGPTMNFSRE</sequence>
<keyword evidence="5 6" id="KW-0472">Membrane</keyword>
<feature type="transmembrane region" description="Helical" evidence="6">
    <location>
        <begin position="117"/>
        <end position="141"/>
    </location>
</feature>
<dbReference type="GO" id="GO:0022857">
    <property type="term" value="F:transmembrane transporter activity"/>
    <property type="evidence" value="ECO:0007669"/>
    <property type="project" value="InterPro"/>
</dbReference>
<keyword evidence="2" id="KW-0813">Transport</keyword>
<dbReference type="PANTHER" id="PTHR45649">
    <property type="entry name" value="AMINO-ACID PERMEASE BAT1"/>
    <property type="match status" value="1"/>
</dbReference>
<dbReference type="Pfam" id="PF13520">
    <property type="entry name" value="AA_permease_2"/>
    <property type="match status" value="1"/>
</dbReference>
<gene>
    <name evidence="7" type="ORF">ANOM_008460</name>
</gene>
<dbReference type="RefSeq" id="XP_015403126.1">
    <property type="nucleotide sequence ID" value="XM_015553716.1"/>
</dbReference>
<dbReference type="Gene3D" id="1.20.1740.10">
    <property type="entry name" value="Amino acid/polyamine transporter I"/>
    <property type="match status" value="1"/>
</dbReference>
<feature type="transmembrane region" description="Helical" evidence="6">
    <location>
        <begin position="272"/>
        <end position="292"/>
    </location>
</feature>
<evidence type="ECO:0000256" key="5">
    <source>
        <dbReference type="ARBA" id="ARBA00023136"/>
    </source>
</evidence>
<dbReference type="PROSITE" id="PS00218">
    <property type="entry name" value="AMINO_ACID_PERMEASE_1"/>
    <property type="match status" value="1"/>
</dbReference>
<dbReference type="EMBL" id="JNOM01000368">
    <property type="protein sequence ID" value="KNG82203.1"/>
    <property type="molecule type" value="Genomic_DNA"/>
</dbReference>
<proteinExistence type="predicted"/>
<dbReference type="GO" id="GO:0016020">
    <property type="term" value="C:membrane"/>
    <property type="evidence" value="ECO:0007669"/>
    <property type="project" value="UniProtKB-SubCell"/>
</dbReference>
<feature type="transmembrane region" description="Helical" evidence="6">
    <location>
        <begin position="477"/>
        <end position="495"/>
    </location>
</feature>
<feature type="transmembrane region" description="Helical" evidence="6">
    <location>
        <begin position="73"/>
        <end position="96"/>
    </location>
</feature>
<accession>A0A0L1ISL7</accession>
<dbReference type="AlphaFoldDB" id="A0A0L1ISL7"/>
<feature type="transmembrane region" description="Helical" evidence="6">
    <location>
        <begin position="445"/>
        <end position="465"/>
    </location>
</feature>
<evidence type="ECO:0000256" key="6">
    <source>
        <dbReference type="SAM" id="Phobius"/>
    </source>
</evidence>
<feature type="transmembrane region" description="Helical" evidence="6">
    <location>
        <begin position="325"/>
        <end position="353"/>
    </location>
</feature>
<feature type="transmembrane region" description="Helical" evidence="6">
    <location>
        <begin position="193"/>
        <end position="213"/>
    </location>
</feature>
<dbReference type="InterPro" id="IPR002293">
    <property type="entry name" value="AA/rel_permease1"/>
</dbReference>
<evidence type="ECO:0000313" key="8">
    <source>
        <dbReference type="Proteomes" id="UP000037505"/>
    </source>
</evidence>
<comment type="caution">
    <text evidence="7">The sequence shown here is derived from an EMBL/GenBank/DDBJ whole genome shotgun (WGS) entry which is preliminary data.</text>
</comment>
<dbReference type="OrthoDB" id="3257095at2759"/>
<evidence type="ECO:0000256" key="1">
    <source>
        <dbReference type="ARBA" id="ARBA00004141"/>
    </source>
</evidence>
<dbReference type="GeneID" id="26810264"/>
<organism evidence="7 8">
    <name type="scientific">Aspergillus nomiae NRRL (strain ATCC 15546 / NRRL 13137 / CBS 260.88 / M93)</name>
    <dbReference type="NCBI Taxonomy" id="1509407"/>
    <lineage>
        <taxon>Eukaryota</taxon>
        <taxon>Fungi</taxon>
        <taxon>Dikarya</taxon>
        <taxon>Ascomycota</taxon>
        <taxon>Pezizomycotina</taxon>
        <taxon>Eurotiomycetes</taxon>
        <taxon>Eurotiomycetidae</taxon>
        <taxon>Eurotiales</taxon>
        <taxon>Aspergillaceae</taxon>
        <taxon>Aspergillus</taxon>
        <taxon>Aspergillus subgen. Circumdati</taxon>
    </lineage>
</organism>
<feature type="transmembrane region" description="Helical" evidence="6">
    <location>
        <begin position="233"/>
        <end position="251"/>
    </location>
</feature>
<feature type="transmembrane region" description="Helical" evidence="6">
    <location>
        <begin position="374"/>
        <end position="394"/>
    </location>
</feature>
<evidence type="ECO:0000313" key="7">
    <source>
        <dbReference type="EMBL" id="KNG82203.1"/>
    </source>
</evidence>
<dbReference type="GO" id="GO:0006865">
    <property type="term" value="P:amino acid transport"/>
    <property type="evidence" value="ECO:0007669"/>
    <property type="project" value="InterPro"/>
</dbReference>
<dbReference type="Proteomes" id="UP000037505">
    <property type="component" value="Unassembled WGS sequence"/>
</dbReference>
<reference evidence="7 8" key="1">
    <citation type="submission" date="2014-06" db="EMBL/GenBank/DDBJ databases">
        <title>The Genome of the Aflatoxigenic Filamentous Fungus Aspergillus nomius.</title>
        <authorList>
            <person name="Moore M.G."/>
            <person name="Shannon B.M."/>
            <person name="Brian M.M."/>
        </authorList>
    </citation>
    <scope>NUCLEOTIDE SEQUENCE [LARGE SCALE GENOMIC DNA]</scope>
    <source>
        <strain evidence="7 8">NRRL 13137</strain>
    </source>
</reference>
<name>A0A0L1ISL7_ASPN3</name>
<dbReference type="InterPro" id="IPR004840">
    <property type="entry name" value="Amino_acid_permease_CS"/>
</dbReference>
<dbReference type="PANTHER" id="PTHR45649:SF5">
    <property type="entry name" value="GABA TRANSPORTER (EUROFUNG)-RELATED"/>
    <property type="match status" value="1"/>
</dbReference>
<keyword evidence="4 6" id="KW-1133">Transmembrane helix</keyword>
<evidence type="ECO:0000256" key="3">
    <source>
        <dbReference type="ARBA" id="ARBA00022692"/>
    </source>
</evidence>
<comment type="subcellular location">
    <subcellularLocation>
        <location evidence="1">Membrane</location>
        <topology evidence="1">Multi-pass membrane protein</topology>
    </subcellularLocation>
</comment>
<protein>
    <submittedName>
        <fullName evidence="7">Amino acid permease</fullName>
    </submittedName>
</protein>
<feature type="transmembrane region" description="Helical" evidence="6">
    <location>
        <begin position="400"/>
        <end position="424"/>
    </location>
</feature>
<dbReference type="PIRSF" id="PIRSF006060">
    <property type="entry name" value="AA_transporter"/>
    <property type="match status" value="1"/>
</dbReference>